<keyword evidence="4 10" id="KW-0812">Transmembrane</keyword>
<comment type="subcellular location">
    <subcellularLocation>
        <location evidence="1">Cell membrane</location>
        <topology evidence="1">Multi-pass membrane protein</topology>
    </subcellularLocation>
</comment>
<evidence type="ECO:0000313" key="16">
    <source>
        <dbReference type="Proteomes" id="UP001064879"/>
    </source>
</evidence>
<dbReference type="RefSeq" id="WP_265420425.1">
    <property type="nucleotide sequence ID" value="NZ_CP093443.1"/>
</dbReference>
<dbReference type="CDD" id="cd04590">
    <property type="entry name" value="CBS_pair_CorC_HlyC_assoc"/>
    <property type="match status" value="1"/>
</dbReference>
<dbReference type="Pfam" id="PF01595">
    <property type="entry name" value="CNNM"/>
    <property type="match status" value="1"/>
</dbReference>
<evidence type="ECO:0000259" key="14">
    <source>
        <dbReference type="PROSITE" id="PS51846"/>
    </source>
</evidence>
<gene>
    <name evidence="15" type="ORF">L1F31_10355</name>
</gene>
<comment type="similarity">
    <text evidence="2">Belongs to the UPF0053 family.</text>
</comment>
<evidence type="ECO:0000256" key="7">
    <source>
        <dbReference type="ARBA" id="ARBA00023122"/>
    </source>
</evidence>
<keyword evidence="7 9" id="KW-0129">CBS domain</keyword>
<dbReference type="PANTHER" id="PTHR22777:SF32">
    <property type="entry name" value="UPF0053 INNER MEMBRANE PROTEIN YFJD"/>
    <property type="match status" value="1"/>
</dbReference>
<evidence type="ECO:0000256" key="6">
    <source>
        <dbReference type="ARBA" id="ARBA00022989"/>
    </source>
</evidence>
<dbReference type="InterPro" id="IPR046342">
    <property type="entry name" value="CBS_dom_sf"/>
</dbReference>
<dbReference type="SUPFAM" id="SSF56176">
    <property type="entry name" value="FAD-binding/transporter-associated domain-like"/>
    <property type="match status" value="1"/>
</dbReference>
<dbReference type="PANTHER" id="PTHR22777">
    <property type="entry name" value="HEMOLYSIN-RELATED"/>
    <property type="match status" value="1"/>
</dbReference>
<evidence type="ECO:0000256" key="3">
    <source>
        <dbReference type="ARBA" id="ARBA00022475"/>
    </source>
</evidence>
<evidence type="ECO:0000256" key="9">
    <source>
        <dbReference type="PROSITE-ProRule" id="PRU00703"/>
    </source>
</evidence>
<feature type="transmembrane region" description="Helical" evidence="11">
    <location>
        <begin position="116"/>
        <end position="134"/>
    </location>
</feature>
<keyword evidence="3" id="KW-1003">Cell membrane</keyword>
<dbReference type="PROSITE" id="PS51371">
    <property type="entry name" value="CBS"/>
    <property type="match status" value="2"/>
</dbReference>
<dbReference type="SUPFAM" id="SSF54631">
    <property type="entry name" value="CBS-domain pair"/>
    <property type="match status" value="1"/>
</dbReference>
<dbReference type="Gene3D" id="3.10.580.10">
    <property type="entry name" value="CBS-domain"/>
    <property type="match status" value="1"/>
</dbReference>
<evidence type="ECO:0000256" key="12">
    <source>
        <dbReference type="SAM" id="SignalP"/>
    </source>
</evidence>
<dbReference type="Pfam" id="PF03471">
    <property type="entry name" value="CorC_HlyC"/>
    <property type="match status" value="1"/>
</dbReference>
<feature type="domain" description="CBS" evidence="13">
    <location>
        <begin position="201"/>
        <end position="261"/>
    </location>
</feature>
<feature type="domain" description="CBS" evidence="13">
    <location>
        <begin position="268"/>
        <end position="325"/>
    </location>
</feature>
<evidence type="ECO:0000256" key="5">
    <source>
        <dbReference type="ARBA" id="ARBA00022737"/>
    </source>
</evidence>
<feature type="chain" id="PRO_5046525835" evidence="12">
    <location>
        <begin position="22"/>
        <end position="434"/>
    </location>
</feature>
<evidence type="ECO:0000256" key="11">
    <source>
        <dbReference type="SAM" id="Phobius"/>
    </source>
</evidence>
<evidence type="ECO:0000256" key="2">
    <source>
        <dbReference type="ARBA" id="ARBA00006337"/>
    </source>
</evidence>
<evidence type="ECO:0000256" key="8">
    <source>
        <dbReference type="ARBA" id="ARBA00023136"/>
    </source>
</evidence>
<keyword evidence="6 10" id="KW-1133">Transmembrane helix</keyword>
<keyword evidence="8 10" id="KW-0472">Membrane</keyword>
<feature type="domain" description="CNNM transmembrane" evidence="14">
    <location>
        <begin position="1"/>
        <end position="182"/>
    </location>
</feature>
<feature type="signal peptide" evidence="12">
    <location>
        <begin position="1"/>
        <end position="21"/>
    </location>
</feature>
<dbReference type="InterPro" id="IPR016169">
    <property type="entry name" value="FAD-bd_PCMH_sub2"/>
</dbReference>
<accession>A0ABY5SYX8</accession>
<dbReference type="InterPro" id="IPR044751">
    <property type="entry name" value="Ion_transp-like_CBS"/>
</dbReference>
<feature type="transmembrane region" description="Helical" evidence="11">
    <location>
        <begin position="81"/>
        <end position="104"/>
    </location>
</feature>
<keyword evidence="5" id="KW-0677">Repeat</keyword>
<dbReference type="InterPro" id="IPR002550">
    <property type="entry name" value="CNNM"/>
</dbReference>
<evidence type="ECO:0000256" key="1">
    <source>
        <dbReference type="ARBA" id="ARBA00004651"/>
    </source>
</evidence>
<evidence type="ECO:0000259" key="13">
    <source>
        <dbReference type="PROSITE" id="PS51371"/>
    </source>
</evidence>
<reference evidence="15" key="1">
    <citation type="submission" date="2022-03" db="EMBL/GenBank/DDBJ databases">
        <title>Brevibacterium spongiae sp. nov., isolated from marine sponge.</title>
        <authorList>
            <person name="Li Z."/>
            <person name="Zhang M."/>
        </authorList>
    </citation>
    <scope>NUCLEOTIDE SEQUENCE</scope>
    <source>
        <strain evidence="15">WHS-Z9</strain>
    </source>
</reference>
<sequence>MYFLGAALCLVIAATLSAVDAALLNVSHHAVEEVKEEGKRAAVRVEKILADLPTNINVIIFVRNFLEALATVFIALAYDSYYSVGPLMVFLTVLTASVAVFIIAGVSPRTIGKRRSLAVCLNLSWVVRIVLVVLKPLTRILVVLGNLLTPDKVYKDGPFVTSEQLRDLVERASESDVIEDGEREMIQSVFNLSDTSANEVMVPRTDLITVDADVSLQKTMSLFFRSGFSRIPVCGNDLDDVRGVAYLKDVARRLNLHPDEADRPIGSLARSVLFVPETKPADDLLRQMQLDSTHLAILVDEYGGTAGLVTIEDIVEEIVGEIEDEYDNGDDELIAEADGSFVISTRMSISDFAEYFDVRIDEDDVNSVGGLLSKLIDRVPIDGSHASIEGLNITAMEGQGRRHRITHVRVTRNADDTAEAKTVAAGSPGTKEED</sequence>
<evidence type="ECO:0000256" key="10">
    <source>
        <dbReference type="PROSITE-ProRule" id="PRU01193"/>
    </source>
</evidence>
<evidence type="ECO:0000313" key="15">
    <source>
        <dbReference type="EMBL" id="UVI37909.1"/>
    </source>
</evidence>
<dbReference type="Pfam" id="PF00571">
    <property type="entry name" value="CBS"/>
    <property type="match status" value="2"/>
</dbReference>
<dbReference type="Gene3D" id="3.30.465.10">
    <property type="match status" value="1"/>
</dbReference>
<keyword evidence="16" id="KW-1185">Reference proteome</keyword>
<protein>
    <submittedName>
        <fullName evidence="15">Hemolysin family protein</fullName>
    </submittedName>
</protein>
<name>A0ABY5SYX8_9MICO</name>
<dbReference type="InterPro" id="IPR005170">
    <property type="entry name" value="Transptr-assoc_dom"/>
</dbReference>
<dbReference type="SMART" id="SM01091">
    <property type="entry name" value="CorC_HlyC"/>
    <property type="match status" value="1"/>
</dbReference>
<dbReference type="InterPro" id="IPR000644">
    <property type="entry name" value="CBS_dom"/>
</dbReference>
<proteinExistence type="inferred from homology"/>
<dbReference type="Proteomes" id="UP001064879">
    <property type="component" value="Chromosome"/>
</dbReference>
<keyword evidence="12" id="KW-0732">Signal</keyword>
<organism evidence="15 16">
    <name type="scientific">Brevibacterium spongiae</name>
    <dbReference type="NCBI Taxonomy" id="2909672"/>
    <lineage>
        <taxon>Bacteria</taxon>
        <taxon>Bacillati</taxon>
        <taxon>Actinomycetota</taxon>
        <taxon>Actinomycetes</taxon>
        <taxon>Micrococcales</taxon>
        <taxon>Brevibacteriaceae</taxon>
        <taxon>Brevibacterium</taxon>
    </lineage>
</organism>
<dbReference type="PROSITE" id="PS51846">
    <property type="entry name" value="CNNM"/>
    <property type="match status" value="1"/>
</dbReference>
<dbReference type="SMART" id="SM00116">
    <property type="entry name" value="CBS"/>
    <property type="match status" value="1"/>
</dbReference>
<dbReference type="EMBL" id="CP093443">
    <property type="protein sequence ID" value="UVI37909.1"/>
    <property type="molecule type" value="Genomic_DNA"/>
</dbReference>
<dbReference type="InterPro" id="IPR036318">
    <property type="entry name" value="FAD-bd_PCMH-like_sf"/>
</dbReference>
<evidence type="ECO:0000256" key="4">
    <source>
        <dbReference type="ARBA" id="ARBA00022692"/>
    </source>
</evidence>